<comment type="caution">
    <text evidence="1">The sequence shown here is derived from an EMBL/GenBank/DDBJ whole genome shotgun (WGS) entry which is preliminary data.</text>
</comment>
<protein>
    <submittedName>
        <fullName evidence="1">Cytochrome oxidase c subunit VIb-domain-containing protein</fullName>
    </submittedName>
</protein>
<evidence type="ECO:0000313" key="2">
    <source>
        <dbReference type="Proteomes" id="UP001055072"/>
    </source>
</evidence>
<keyword evidence="2" id="KW-1185">Reference proteome</keyword>
<proteinExistence type="predicted"/>
<sequence>MGWFSSSKTESPDPVSRQDRQKCWDSRDAYFACLDGAGVVKAGDEGPTACKASKTQYEKNCAKSWVRYLFVSPSASLKKGIVSFDAWSNCSVRWNILTSEGCSPNSKRVFSSRAGTNRSRRRRDGSSLIVVLFFSSFFTSPPFNPPLPSYRRLEP</sequence>
<name>A0ACB8U760_9APHY</name>
<reference evidence="1" key="1">
    <citation type="journal article" date="2021" name="Environ. Microbiol.">
        <title>Gene family expansions and transcriptome signatures uncover fungal adaptations to wood decay.</title>
        <authorList>
            <person name="Hage H."/>
            <person name="Miyauchi S."/>
            <person name="Viragh M."/>
            <person name="Drula E."/>
            <person name="Min B."/>
            <person name="Chaduli D."/>
            <person name="Navarro D."/>
            <person name="Favel A."/>
            <person name="Norest M."/>
            <person name="Lesage-Meessen L."/>
            <person name="Balint B."/>
            <person name="Merenyi Z."/>
            <person name="de Eugenio L."/>
            <person name="Morin E."/>
            <person name="Martinez A.T."/>
            <person name="Baldrian P."/>
            <person name="Stursova M."/>
            <person name="Martinez M.J."/>
            <person name="Novotny C."/>
            <person name="Magnuson J.K."/>
            <person name="Spatafora J.W."/>
            <person name="Maurice S."/>
            <person name="Pangilinan J."/>
            <person name="Andreopoulos W."/>
            <person name="LaButti K."/>
            <person name="Hundley H."/>
            <person name="Na H."/>
            <person name="Kuo A."/>
            <person name="Barry K."/>
            <person name="Lipzen A."/>
            <person name="Henrissat B."/>
            <person name="Riley R."/>
            <person name="Ahrendt S."/>
            <person name="Nagy L.G."/>
            <person name="Grigoriev I.V."/>
            <person name="Martin F."/>
            <person name="Rosso M.N."/>
        </authorList>
    </citation>
    <scope>NUCLEOTIDE SEQUENCE</scope>
    <source>
        <strain evidence="1">CBS 384.51</strain>
    </source>
</reference>
<dbReference type="Proteomes" id="UP001055072">
    <property type="component" value="Unassembled WGS sequence"/>
</dbReference>
<dbReference type="EMBL" id="MU274908">
    <property type="protein sequence ID" value="KAI0090178.1"/>
    <property type="molecule type" value="Genomic_DNA"/>
</dbReference>
<organism evidence="1 2">
    <name type="scientific">Irpex rosettiformis</name>
    <dbReference type="NCBI Taxonomy" id="378272"/>
    <lineage>
        <taxon>Eukaryota</taxon>
        <taxon>Fungi</taxon>
        <taxon>Dikarya</taxon>
        <taxon>Basidiomycota</taxon>
        <taxon>Agaricomycotina</taxon>
        <taxon>Agaricomycetes</taxon>
        <taxon>Polyporales</taxon>
        <taxon>Irpicaceae</taxon>
        <taxon>Irpex</taxon>
    </lineage>
</organism>
<gene>
    <name evidence="1" type="ORF">BDY19DRAFT_938862</name>
</gene>
<evidence type="ECO:0000313" key="1">
    <source>
        <dbReference type="EMBL" id="KAI0090178.1"/>
    </source>
</evidence>
<accession>A0ACB8U760</accession>